<evidence type="ECO:0000256" key="2">
    <source>
        <dbReference type="ARBA" id="ARBA00022741"/>
    </source>
</evidence>
<dbReference type="InterPro" id="IPR000719">
    <property type="entry name" value="Prot_kinase_dom"/>
</dbReference>
<keyword evidence="3 8" id="KW-0418">Kinase</keyword>
<proteinExistence type="inferred from homology"/>
<evidence type="ECO:0000256" key="3">
    <source>
        <dbReference type="ARBA" id="ARBA00022777"/>
    </source>
</evidence>
<evidence type="ECO:0000256" key="6">
    <source>
        <dbReference type="RuleBase" id="RU000304"/>
    </source>
</evidence>
<dbReference type="GO" id="GO:0000045">
    <property type="term" value="P:autophagosome assembly"/>
    <property type="evidence" value="ECO:0007669"/>
    <property type="project" value="TreeGrafter"/>
</dbReference>
<dbReference type="InterPro" id="IPR011009">
    <property type="entry name" value="Kinase-like_dom_sf"/>
</dbReference>
<protein>
    <submittedName>
        <fullName evidence="8">Protein kinase domain containing protein</fullName>
    </submittedName>
</protein>
<dbReference type="PROSITE" id="PS00107">
    <property type="entry name" value="PROTEIN_KINASE_ATP"/>
    <property type="match status" value="1"/>
</dbReference>
<keyword evidence="2 5" id="KW-0547">Nucleotide-binding</keyword>
<evidence type="ECO:0000256" key="1">
    <source>
        <dbReference type="ARBA" id="ARBA00022679"/>
    </source>
</evidence>
<dbReference type="SMART" id="SM00220">
    <property type="entry name" value="S_TKc"/>
    <property type="match status" value="1"/>
</dbReference>
<dbReference type="GO" id="GO:0016020">
    <property type="term" value="C:membrane"/>
    <property type="evidence" value="ECO:0007669"/>
    <property type="project" value="TreeGrafter"/>
</dbReference>
<dbReference type="InterPro" id="IPR017441">
    <property type="entry name" value="Protein_kinase_ATP_BS"/>
</dbReference>
<dbReference type="Proteomes" id="UP000039865">
    <property type="component" value="Unassembled WGS sequence"/>
</dbReference>
<dbReference type="GO" id="GO:0004674">
    <property type="term" value="F:protein serine/threonine kinase activity"/>
    <property type="evidence" value="ECO:0007669"/>
    <property type="project" value="UniProtKB-KW"/>
</dbReference>
<dbReference type="PROSITE" id="PS50011">
    <property type="entry name" value="PROTEIN_KINASE_DOM"/>
    <property type="match status" value="1"/>
</dbReference>
<dbReference type="PROSITE" id="PS00108">
    <property type="entry name" value="PROTEIN_KINASE_ST"/>
    <property type="match status" value="1"/>
</dbReference>
<name>A0A077ZYW7_STYLE</name>
<evidence type="ECO:0000256" key="4">
    <source>
        <dbReference type="ARBA" id="ARBA00022840"/>
    </source>
</evidence>
<feature type="domain" description="Protein kinase" evidence="7">
    <location>
        <begin position="20"/>
        <end position="315"/>
    </location>
</feature>
<reference evidence="8 9" key="1">
    <citation type="submission" date="2014-06" db="EMBL/GenBank/DDBJ databases">
        <authorList>
            <person name="Swart Estienne"/>
        </authorList>
    </citation>
    <scope>NUCLEOTIDE SEQUENCE [LARGE SCALE GENOMIC DNA]</scope>
    <source>
        <strain evidence="8 9">130c</strain>
    </source>
</reference>
<sequence length="483" mass="55710">MQHLDNDDLTDVKKIGNYIILMKKFLGSGQYGLVFLAYKILKQDSGLVDTEKPLACKIIEREELTERAKTMINNEIINLEKVKNPNLLKLEQVFKTHSRYYIFTEACNGGDLEQFVRAKGGQLSELEARLIMAQIVNGLRHLHSNHIMHRDIKLSNILIEFKSFPKDMLTYGKDLITMRTRQKFEVLSRFDLSKIEFTVKIADFGFSKFIGSSSLTDTICGTPLYMSPQLVDEKGYSLKADIWSMGVIYYEMISGQRPFNGRNLEQIGSKMSKGDFALQLKFKPSLDLLIILQSCLLFKESERTSAEELWVNPYFTMSHVPAPIPEEVKTQKKKFLFGIKKSKSQGQKLDTLQNFYSYNFSCKSIDNLNNLLAKRENGQLQDIQQQFKQENQKSFKSFFSRTRNTNGKDLKNMRKQKNANLTAILENAEPIVYLNTIDVIQDDSSFIERSQFIIARDQGFCDSIKPQSLMEQYFSFTQSNLQI</sequence>
<dbReference type="Gene3D" id="1.10.510.10">
    <property type="entry name" value="Transferase(Phosphotransferase) domain 1"/>
    <property type="match status" value="1"/>
</dbReference>
<feature type="binding site" evidence="5">
    <location>
        <position position="57"/>
    </location>
    <ligand>
        <name>ATP</name>
        <dbReference type="ChEBI" id="CHEBI:30616"/>
    </ligand>
</feature>
<evidence type="ECO:0000313" key="8">
    <source>
        <dbReference type="EMBL" id="CDW74807.1"/>
    </source>
</evidence>
<dbReference type="Gene3D" id="3.30.200.20">
    <property type="entry name" value="Phosphorylase Kinase, domain 1"/>
    <property type="match status" value="1"/>
</dbReference>
<comment type="similarity">
    <text evidence="6">Belongs to the protein kinase superfamily.</text>
</comment>
<dbReference type="GO" id="GO:0005829">
    <property type="term" value="C:cytosol"/>
    <property type="evidence" value="ECO:0007669"/>
    <property type="project" value="TreeGrafter"/>
</dbReference>
<keyword evidence="1" id="KW-0808">Transferase</keyword>
<evidence type="ECO:0000259" key="7">
    <source>
        <dbReference type="PROSITE" id="PS50011"/>
    </source>
</evidence>
<dbReference type="GO" id="GO:0005524">
    <property type="term" value="F:ATP binding"/>
    <property type="evidence" value="ECO:0007669"/>
    <property type="project" value="UniProtKB-UniRule"/>
</dbReference>
<dbReference type="InterPro" id="IPR008271">
    <property type="entry name" value="Ser/Thr_kinase_AS"/>
</dbReference>
<evidence type="ECO:0000256" key="5">
    <source>
        <dbReference type="PROSITE-ProRule" id="PRU10141"/>
    </source>
</evidence>
<dbReference type="PANTHER" id="PTHR24348">
    <property type="entry name" value="SERINE/THREONINE-PROTEIN KINASE UNC-51-RELATED"/>
    <property type="match status" value="1"/>
</dbReference>
<accession>A0A077ZYW7</accession>
<dbReference type="Pfam" id="PF00069">
    <property type="entry name" value="Pkinase"/>
    <property type="match status" value="1"/>
</dbReference>
<dbReference type="InParanoid" id="A0A077ZYW7"/>
<evidence type="ECO:0000313" key="9">
    <source>
        <dbReference type="Proteomes" id="UP000039865"/>
    </source>
</evidence>
<gene>
    <name evidence="8" type="primary">Contig7865.g8388</name>
    <name evidence="8" type="ORF">STYLEM_3790</name>
</gene>
<dbReference type="EMBL" id="CCKQ01003678">
    <property type="protein sequence ID" value="CDW74807.1"/>
    <property type="molecule type" value="Genomic_DNA"/>
</dbReference>
<dbReference type="GO" id="GO:0010506">
    <property type="term" value="P:regulation of autophagy"/>
    <property type="evidence" value="ECO:0007669"/>
    <property type="project" value="InterPro"/>
</dbReference>
<dbReference type="GO" id="GO:0005776">
    <property type="term" value="C:autophagosome"/>
    <property type="evidence" value="ECO:0007669"/>
    <property type="project" value="TreeGrafter"/>
</dbReference>
<dbReference type="SUPFAM" id="SSF56112">
    <property type="entry name" value="Protein kinase-like (PK-like)"/>
    <property type="match status" value="1"/>
</dbReference>
<dbReference type="OrthoDB" id="40902at2759"/>
<dbReference type="PANTHER" id="PTHR24348:SF22">
    <property type="entry name" value="NON-SPECIFIC SERINE_THREONINE PROTEIN KINASE"/>
    <property type="match status" value="1"/>
</dbReference>
<dbReference type="AlphaFoldDB" id="A0A077ZYW7"/>
<dbReference type="InterPro" id="IPR045269">
    <property type="entry name" value="Atg1-like"/>
</dbReference>
<organism evidence="8 9">
    <name type="scientific">Stylonychia lemnae</name>
    <name type="common">Ciliate</name>
    <dbReference type="NCBI Taxonomy" id="5949"/>
    <lineage>
        <taxon>Eukaryota</taxon>
        <taxon>Sar</taxon>
        <taxon>Alveolata</taxon>
        <taxon>Ciliophora</taxon>
        <taxon>Intramacronucleata</taxon>
        <taxon>Spirotrichea</taxon>
        <taxon>Stichotrichia</taxon>
        <taxon>Sporadotrichida</taxon>
        <taxon>Oxytrichidae</taxon>
        <taxon>Stylonychinae</taxon>
        <taxon>Stylonychia</taxon>
    </lineage>
</organism>
<dbReference type="GO" id="GO:0000407">
    <property type="term" value="C:phagophore assembly site"/>
    <property type="evidence" value="ECO:0007669"/>
    <property type="project" value="TreeGrafter"/>
</dbReference>
<keyword evidence="4 5" id="KW-0067">ATP-binding</keyword>
<keyword evidence="9" id="KW-1185">Reference proteome</keyword>
<keyword evidence="6" id="KW-0723">Serine/threonine-protein kinase</keyword>